<evidence type="ECO:0000313" key="8">
    <source>
        <dbReference type="EMBL" id="QEC48258.1"/>
    </source>
</evidence>
<accession>A0A5B8U5Z4</accession>
<dbReference type="SUPFAM" id="SSF51905">
    <property type="entry name" value="FAD/NAD(P)-binding domain"/>
    <property type="match status" value="1"/>
</dbReference>
<dbReference type="AlphaFoldDB" id="A0A5B8U5Z4"/>
<dbReference type="KEGG" id="bsol:FSW04_12235"/>
<feature type="domain" description="FAD/NAD(P)-binding" evidence="7">
    <location>
        <begin position="64"/>
        <end position="188"/>
    </location>
</feature>
<keyword evidence="9" id="KW-1185">Reference proteome</keyword>
<gene>
    <name evidence="8" type="ORF">FSW04_12235</name>
</gene>
<feature type="region of interest" description="Disordered" evidence="6">
    <location>
        <begin position="439"/>
        <end position="481"/>
    </location>
</feature>
<evidence type="ECO:0000259" key="7">
    <source>
        <dbReference type="Pfam" id="PF07992"/>
    </source>
</evidence>
<comment type="cofactor">
    <cofactor evidence="1">
        <name>FAD</name>
        <dbReference type="ChEBI" id="CHEBI:57692"/>
    </cofactor>
</comment>
<evidence type="ECO:0000256" key="3">
    <source>
        <dbReference type="ARBA" id="ARBA00022630"/>
    </source>
</evidence>
<dbReference type="InterPro" id="IPR051169">
    <property type="entry name" value="NADH-Q_oxidoreductase"/>
</dbReference>
<dbReference type="EMBL" id="CP042430">
    <property type="protein sequence ID" value="QEC48258.1"/>
    <property type="molecule type" value="Genomic_DNA"/>
</dbReference>
<keyword evidence="5" id="KW-0560">Oxidoreductase</keyword>
<evidence type="ECO:0000256" key="1">
    <source>
        <dbReference type="ARBA" id="ARBA00001974"/>
    </source>
</evidence>
<dbReference type="Gene3D" id="3.50.50.60">
    <property type="entry name" value="FAD/NAD(P)-binding domain"/>
    <property type="match status" value="2"/>
</dbReference>
<evidence type="ECO:0000256" key="2">
    <source>
        <dbReference type="ARBA" id="ARBA00005272"/>
    </source>
</evidence>
<dbReference type="GO" id="GO:0003955">
    <property type="term" value="F:NAD(P)H dehydrogenase (quinone) activity"/>
    <property type="evidence" value="ECO:0007669"/>
    <property type="project" value="TreeGrafter"/>
</dbReference>
<keyword evidence="4" id="KW-0274">FAD</keyword>
<comment type="similarity">
    <text evidence="2">Belongs to the NADH dehydrogenase family.</text>
</comment>
<dbReference type="InterPro" id="IPR036188">
    <property type="entry name" value="FAD/NAD-bd_sf"/>
</dbReference>
<evidence type="ECO:0000256" key="5">
    <source>
        <dbReference type="ARBA" id="ARBA00023002"/>
    </source>
</evidence>
<organism evidence="8 9">
    <name type="scientific">Baekduia soli</name>
    <dbReference type="NCBI Taxonomy" id="496014"/>
    <lineage>
        <taxon>Bacteria</taxon>
        <taxon>Bacillati</taxon>
        <taxon>Actinomycetota</taxon>
        <taxon>Thermoleophilia</taxon>
        <taxon>Solirubrobacterales</taxon>
        <taxon>Baekduiaceae</taxon>
        <taxon>Baekduia</taxon>
    </lineage>
</organism>
<keyword evidence="3" id="KW-0285">Flavoprotein</keyword>
<evidence type="ECO:0000313" key="9">
    <source>
        <dbReference type="Proteomes" id="UP000321805"/>
    </source>
</evidence>
<feature type="region of interest" description="Disordered" evidence="6">
    <location>
        <begin position="1"/>
        <end position="24"/>
    </location>
</feature>
<dbReference type="Pfam" id="PF07992">
    <property type="entry name" value="Pyr_redox_2"/>
    <property type="match status" value="1"/>
</dbReference>
<protein>
    <recommendedName>
        <fullName evidence="7">FAD/NAD(P)-binding domain-containing protein</fullName>
    </recommendedName>
</protein>
<sequence>MQDAGPYRQGISPRGLGQRHRVPARSSAPPCSALFLPVWLVKFSPGQTPRCETHLAPFIPSHGSFRAMSARSQRLRITVAGGGVAGVELALAVHDLAADFVELTIISPDPAFRCRSLRTAQTFSADHGRRYELSDLADDVEAQLVADSVIAVDAERHSVLLAGGDVVHHDCLVLATGARHRTAFRRALTFTGDESSSAFNDLLADLEGHWTRSVAFVVPPGITWPLPLYELAIMTSVAVHGMAIDDLRIQLLSPEPTPLAVFGPTASAAVTDLLDRAGIDFCGETHARATAHGALELLPGAVRLDAERLVTIPIMEGLRLPGVPADALGFTIIDDRGGVPGLPDVYAAGDGTTFPVKQGGIACQLADAIAEQLAVRAGVTIEPQPFRPVLRGRLLTGHGAQYLEHTIPGDAGADPPSEVQPWSSSHKVHGRYLSPWLDGLDHAPAPRRPTGTIRPAHTPLDRSPAGRVAVALDPYSPQVRR</sequence>
<dbReference type="Proteomes" id="UP000321805">
    <property type="component" value="Chromosome"/>
</dbReference>
<dbReference type="GO" id="GO:0019646">
    <property type="term" value="P:aerobic electron transport chain"/>
    <property type="evidence" value="ECO:0007669"/>
    <property type="project" value="TreeGrafter"/>
</dbReference>
<evidence type="ECO:0000256" key="6">
    <source>
        <dbReference type="SAM" id="MobiDB-lite"/>
    </source>
</evidence>
<dbReference type="PANTHER" id="PTHR42913">
    <property type="entry name" value="APOPTOSIS-INDUCING FACTOR 1"/>
    <property type="match status" value="1"/>
</dbReference>
<proteinExistence type="inferred from homology"/>
<dbReference type="PANTHER" id="PTHR42913:SF3">
    <property type="entry name" value="64 KDA MITOCHONDRIAL NADH DEHYDROGENASE (EUROFUNG)"/>
    <property type="match status" value="1"/>
</dbReference>
<dbReference type="OrthoDB" id="9802771at2"/>
<reference evidence="8 9" key="1">
    <citation type="journal article" date="2018" name="J. Microbiol.">
        <title>Baekduia soli gen. nov., sp. nov., a novel bacterium isolated from the soil of Baekdu Mountain and proposal of a novel family name, Baekduiaceae fam. nov.</title>
        <authorList>
            <person name="An D.S."/>
            <person name="Siddiqi M.Z."/>
            <person name="Kim K.H."/>
            <person name="Yu H.S."/>
            <person name="Im W.T."/>
        </authorList>
    </citation>
    <scope>NUCLEOTIDE SEQUENCE [LARGE SCALE GENOMIC DNA]</scope>
    <source>
        <strain evidence="8 9">BR7-21</strain>
    </source>
</reference>
<dbReference type="InterPro" id="IPR023753">
    <property type="entry name" value="FAD/NAD-binding_dom"/>
</dbReference>
<name>A0A5B8U5Z4_9ACTN</name>
<evidence type="ECO:0000256" key="4">
    <source>
        <dbReference type="ARBA" id="ARBA00022827"/>
    </source>
</evidence>